<evidence type="ECO:0000256" key="1">
    <source>
        <dbReference type="SAM" id="MobiDB-lite"/>
    </source>
</evidence>
<keyword evidence="3" id="KW-1185">Reference proteome</keyword>
<keyword evidence="2" id="KW-0489">Methyltransferase</keyword>
<feature type="compositionally biased region" description="Basic and acidic residues" evidence="1">
    <location>
        <begin position="209"/>
        <end position="218"/>
    </location>
</feature>
<sequence>MDDSGNPLLAYFERNPGRLMRKWMHYFDVYHRHFARFRGRPCTVVEIGVYHGGSLQMWREYFGEQARIIGVDVNPRLKQLDTPGVEILIGDQANPQFLQQLAQKAGPIDVLIDDGGHTMQQQLVTLQTLYPALASDGVMLVEDTHTSYWRDYGGGLRNPNTFMEFCKRLIDELNAWHSRDPNSLAPSPFTRMTRSLHFYDSVVVIERGEHPQPIEKETGTPSFDPARPVNE</sequence>
<evidence type="ECO:0000313" key="3">
    <source>
        <dbReference type="Proteomes" id="UP001431449"/>
    </source>
</evidence>
<proteinExistence type="predicted"/>
<reference evidence="2" key="1">
    <citation type="submission" date="2022-04" db="EMBL/GenBank/DDBJ databases">
        <title>Lysobacter sp. CAU 1642 isolated from sea sand.</title>
        <authorList>
            <person name="Kim W."/>
        </authorList>
    </citation>
    <scope>NUCLEOTIDE SEQUENCE</scope>
    <source>
        <strain evidence="2">CAU 1642</strain>
    </source>
</reference>
<name>A0ABT0GDG1_9GAMM</name>
<dbReference type="Gene3D" id="3.40.50.150">
    <property type="entry name" value="Vaccinia Virus protein VP39"/>
    <property type="match status" value="1"/>
</dbReference>
<dbReference type="InterPro" id="IPR029063">
    <property type="entry name" value="SAM-dependent_MTases_sf"/>
</dbReference>
<organism evidence="2 3">
    <name type="scientific">Pseudomarimonas salicorniae</name>
    <dbReference type="NCBI Taxonomy" id="2933270"/>
    <lineage>
        <taxon>Bacteria</taxon>
        <taxon>Pseudomonadati</taxon>
        <taxon>Pseudomonadota</taxon>
        <taxon>Gammaproteobacteria</taxon>
        <taxon>Lysobacterales</taxon>
        <taxon>Lysobacteraceae</taxon>
        <taxon>Pseudomarimonas</taxon>
    </lineage>
</organism>
<accession>A0ABT0GDG1</accession>
<comment type="caution">
    <text evidence="2">The sequence shown here is derived from an EMBL/GenBank/DDBJ whole genome shotgun (WGS) entry which is preliminary data.</text>
</comment>
<gene>
    <name evidence="2" type="ORF">M0G41_00160</name>
</gene>
<dbReference type="RefSeq" id="WP_248203991.1">
    <property type="nucleotide sequence ID" value="NZ_JALNMH010000001.1"/>
</dbReference>
<dbReference type="CDD" id="cd02440">
    <property type="entry name" value="AdoMet_MTases"/>
    <property type="match status" value="1"/>
</dbReference>
<dbReference type="EMBL" id="JALNMH010000001">
    <property type="protein sequence ID" value="MCK7592077.1"/>
    <property type="molecule type" value="Genomic_DNA"/>
</dbReference>
<dbReference type="SUPFAM" id="SSF53335">
    <property type="entry name" value="S-adenosyl-L-methionine-dependent methyltransferases"/>
    <property type="match status" value="1"/>
</dbReference>
<keyword evidence="2" id="KW-0808">Transferase</keyword>
<dbReference type="GO" id="GO:0032259">
    <property type="term" value="P:methylation"/>
    <property type="evidence" value="ECO:0007669"/>
    <property type="project" value="UniProtKB-KW"/>
</dbReference>
<feature type="region of interest" description="Disordered" evidence="1">
    <location>
        <begin position="209"/>
        <end position="231"/>
    </location>
</feature>
<dbReference type="Pfam" id="PF13578">
    <property type="entry name" value="Methyltransf_24"/>
    <property type="match status" value="1"/>
</dbReference>
<dbReference type="GO" id="GO:0008168">
    <property type="term" value="F:methyltransferase activity"/>
    <property type="evidence" value="ECO:0007669"/>
    <property type="project" value="UniProtKB-KW"/>
</dbReference>
<evidence type="ECO:0000313" key="2">
    <source>
        <dbReference type="EMBL" id="MCK7592077.1"/>
    </source>
</evidence>
<protein>
    <submittedName>
        <fullName evidence="2">Class I SAM-dependent methyltransferase</fullName>
    </submittedName>
</protein>
<dbReference type="Proteomes" id="UP001431449">
    <property type="component" value="Unassembled WGS sequence"/>
</dbReference>